<keyword evidence="9" id="KW-0175">Coiled coil</keyword>
<dbReference type="Pfam" id="PF00076">
    <property type="entry name" value="RRM_1"/>
    <property type="match status" value="1"/>
</dbReference>
<dbReference type="PRINTS" id="PR00625">
    <property type="entry name" value="JDOMAIN"/>
</dbReference>
<reference evidence="12 13" key="1">
    <citation type="submission" date="2024-03" db="EMBL/GenBank/DDBJ databases">
        <title>The genome assembly and annotation of the cricket Gryllus longicercus Weissman &amp; Gray.</title>
        <authorList>
            <person name="Szrajer S."/>
            <person name="Gray D."/>
            <person name="Ylla G."/>
        </authorList>
    </citation>
    <scope>NUCLEOTIDE SEQUENCE [LARGE SCALE GENOMIC DNA]</scope>
    <source>
        <strain evidence="12">DAG 2021-001</strain>
        <tissue evidence="12">Whole body minus gut</tissue>
    </source>
</reference>
<dbReference type="GO" id="GO:0000390">
    <property type="term" value="P:spliceosomal complex disassembly"/>
    <property type="evidence" value="ECO:0007669"/>
    <property type="project" value="TreeGrafter"/>
</dbReference>
<dbReference type="Proteomes" id="UP001378592">
    <property type="component" value="Unassembled WGS sequence"/>
</dbReference>
<comment type="function">
    <text evidence="7">May negatively affect PAX8-induced thyroglobulin/TG transcription.</text>
</comment>
<protein>
    <recommendedName>
        <fullName evidence="8">DnaJ homolog subfamily C member 17</fullName>
    </recommendedName>
</protein>
<dbReference type="SMART" id="SM00271">
    <property type="entry name" value="DnaJ"/>
    <property type="match status" value="1"/>
</dbReference>
<dbReference type="GO" id="GO:0003723">
    <property type="term" value="F:RNA binding"/>
    <property type="evidence" value="ECO:0007669"/>
    <property type="project" value="UniProtKB-KW"/>
</dbReference>
<dbReference type="SUPFAM" id="SSF54928">
    <property type="entry name" value="RNA-binding domain, RBD"/>
    <property type="match status" value="1"/>
</dbReference>
<dbReference type="PANTHER" id="PTHR44313:SF1">
    <property type="entry name" value="DNAJ HOMOLOG SUBFAMILY C MEMBER 17"/>
    <property type="match status" value="1"/>
</dbReference>
<dbReference type="Gene3D" id="1.10.287.110">
    <property type="entry name" value="DnaJ domain"/>
    <property type="match status" value="1"/>
</dbReference>
<dbReference type="CDD" id="cd12429">
    <property type="entry name" value="RRM_DNAJC17"/>
    <property type="match status" value="1"/>
</dbReference>
<dbReference type="InterPro" id="IPR001623">
    <property type="entry name" value="DnaJ_domain"/>
</dbReference>
<dbReference type="PROSITE" id="PS50076">
    <property type="entry name" value="DNAJ_2"/>
    <property type="match status" value="1"/>
</dbReference>
<evidence type="ECO:0000256" key="3">
    <source>
        <dbReference type="ARBA" id="ARBA00022490"/>
    </source>
</evidence>
<evidence type="ECO:0000256" key="6">
    <source>
        <dbReference type="ARBA" id="ARBA00023242"/>
    </source>
</evidence>
<dbReference type="InterPro" id="IPR000504">
    <property type="entry name" value="RRM_dom"/>
</dbReference>
<dbReference type="Gene3D" id="3.30.70.330">
    <property type="match status" value="1"/>
</dbReference>
<dbReference type="AlphaFoldDB" id="A0AAN9W5J0"/>
<feature type="coiled-coil region" evidence="9">
    <location>
        <begin position="80"/>
        <end position="140"/>
    </location>
</feature>
<comment type="subcellular location">
    <subcellularLocation>
        <location evidence="2">Cytoplasm</location>
    </subcellularLocation>
    <subcellularLocation>
        <location evidence="1">Nucleus</location>
    </subcellularLocation>
</comment>
<dbReference type="EMBL" id="JAZDUA010000032">
    <property type="protein sequence ID" value="KAK7871907.1"/>
    <property type="molecule type" value="Genomic_DNA"/>
</dbReference>
<comment type="caution">
    <text evidence="12">The sequence shown here is derived from an EMBL/GenBank/DDBJ whole genome shotgun (WGS) entry which is preliminary data.</text>
</comment>
<evidence type="ECO:0000256" key="8">
    <source>
        <dbReference type="ARBA" id="ARBA00074360"/>
    </source>
</evidence>
<dbReference type="SUPFAM" id="SSF46565">
    <property type="entry name" value="Chaperone J-domain"/>
    <property type="match status" value="1"/>
</dbReference>
<feature type="region of interest" description="Disordered" evidence="10">
    <location>
        <begin position="256"/>
        <end position="277"/>
    </location>
</feature>
<dbReference type="Pfam" id="PF00226">
    <property type="entry name" value="DnaJ"/>
    <property type="match status" value="1"/>
</dbReference>
<dbReference type="GO" id="GO:0005681">
    <property type="term" value="C:spliceosomal complex"/>
    <property type="evidence" value="ECO:0007669"/>
    <property type="project" value="TreeGrafter"/>
</dbReference>
<sequence>MALTQDELFKLDLYGLLGLEVKCTLQEVKRAFRKKALKCHPDKNPDDPNAAQLFHQLSCALEILSDELARAAYDKVLNARKAAQIRNQQLDSRRKKLKEDLEERERNVRSEPGSIFRNEEQKLKAEIERLRKEGSRLLQEEITKVQEQLKTFDTNKSKFYEDSDDDDDIDIIRLTVQWKSEKGDASNGGYSYSVLYNILSEYGEIAALVISPKKRGRAIVEFKTPEAVSKVLKSLIGLPNNPLKIEILGLPDSMKNDASASSEQKESTKKDSVFPSFSSMNYQTKSDNVSSKLSFGKSAPLTNDEMLENAVLQRLRNMEQMKRAAAENAASK</sequence>
<dbReference type="FunFam" id="1.10.287.110:FF:000059">
    <property type="entry name" value="dnaJ homolog subfamily C member 17"/>
    <property type="match status" value="1"/>
</dbReference>
<dbReference type="CDD" id="cd06257">
    <property type="entry name" value="DnaJ"/>
    <property type="match status" value="1"/>
</dbReference>
<evidence type="ECO:0000313" key="12">
    <source>
        <dbReference type="EMBL" id="KAK7871907.1"/>
    </source>
</evidence>
<accession>A0AAN9W5J0</accession>
<evidence type="ECO:0000256" key="10">
    <source>
        <dbReference type="SAM" id="MobiDB-lite"/>
    </source>
</evidence>
<evidence type="ECO:0000256" key="4">
    <source>
        <dbReference type="ARBA" id="ARBA00022884"/>
    </source>
</evidence>
<dbReference type="InterPro" id="IPR035979">
    <property type="entry name" value="RBD_domain_sf"/>
</dbReference>
<keyword evidence="5" id="KW-0143">Chaperone</keyword>
<name>A0AAN9W5J0_9ORTH</name>
<evidence type="ECO:0000256" key="5">
    <source>
        <dbReference type="ARBA" id="ARBA00023186"/>
    </source>
</evidence>
<feature type="domain" description="J" evidence="11">
    <location>
        <begin position="12"/>
        <end position="77"/>
    </location>
</feature>
<keyword evidence="4" id="KW-0694">RNA-binding</keyword>
<dbReference type="InterPro" id="IPR034254">
    <property type="entry name" value="DNAJC17_RRM"/>
</dbReference>
<evidence type="ECO:0000259" key="11">
    <source>
        <dbReference type="PROSITE" id="PS50076"/>
    </source>
</evidence>
<feature type="compositionally biased region" description="Basic and acidic residues" evidence="10">
    <location>
        <begin position="263"/>
        <end position="272"/>
    </location>
</feature>
<evidence type="ECO:0000256" key="9">
    <source>
        <dbReference type="SAM" id="Coils"/>
    </source>
</evidence>
<evidence type="ECO:0000256" key="2">
    <source>
        <dbReference type="ARBA" id="ARBA00004496"/>
    </source>
</evidence>
<dbReference type="GO" id="GO:0005737">
    <property type="term" value="C:cytoplasm"/>
    <property type="evidence" value="ECO:0007669"/>
    <property type="project" value="UniProtKB-SubCell"/>
</dbReference>
<dbReference type="PANTHER" id="PTHR44313">
    <property type="entry name" value="DNAJ HOMOLOG SUBFAMILY C MEMBER 17"/>
    <property type="match status" value="1"/>
</dbReference>
<evidence type="ECO:0000256" key="1">
    <source>
        <dbReference type="ARBA" id="ARBA00004123"/>
    </source>
</evidence>
<keyword evidence="13" id="KW-1185">Reference proteome</keyword>
<proteinExistence type="predicted"/>
<keyword evidence="6" id="KW-0539">Nucleus</keyword>
<dbReference type="InterPro" id="IPR012677">
    <property type="entry name" value="Nucleotide-bd_a/b_plait_sf"/>
</dbReference>
<keyword evidence="3" id="KW-0963">Cytoplasm</keyword>
<organism evidence="12 13">
    <name type="scientific">Gryllus longicercus</name>
    <dbReference type="NCBI Taxonomy" id="2509291"/>
    <lineage>
        <taxon>Eukaryota</taxon>
        <taxon>Metazoa</taxon>
        <taxon>Ecdysozoa</taxon>
        <taxon>Arthropoda</taxon>
        <taxon>Hexapoda</taxon>
        <taxon>Insecta</taxon>
        <taxon>Pterygota</taxon>
        <taxon>Neoptera</taxon>
        <taxon>Polyneoptera</taxon>
        <taxon>Orthoptera</taxon>
        <taxon>Ensifera</taxon>
        <taxon>Gryllidea</taxon>
        <taxon>Grylloidea</taxon>
        <taxon>Gryllidae</taxon>
        <taxon>Gryllinae</taxon>
        <taxon>Gryllus</taxon>
    </lineage>
</organism>
<dbReference type="InterPro" id="IPR052094">
    <property type="entry name" value="Pre-mRNA-splicing_ERAD"/>
</dbReference>
<evidence type="ECO:0000313" key="13">
    <source>
        <dbReference type="Proteomes" id="UP001378592"/>
    </source>
</evidence>
<evidence type="ECO:0000256" key="7">
    <source>
        <dbReference type="ARBA" id="ARBA00053783"/>
    </source>
</evidence>
<dbReference type="InterPro" id="IPR036869">
    <property type="entry name" value="J_dom_sf"/>
</dbReference>
<gene>
    <name evidence="12" type="ORF">R5R35_009715</name>
</gene>